<feature type="binding site" evidence="1">
    <location>
        <position position="48"/>
    </location>
    <ligand>
        <name>FAD</name>
        <dbReference type="ChEBI" id="CHEBI:57692"/>
        <note>ligand shared between neighboring subunits</note>
    </ligand>
</feature>
<feature type="binding site" evidence="1">
    <location>
        <position position="80"/>
    </location>
    <ligand>
        <name>FAD</name>
        <dbReference type="ChEBI" id="CHEBI:57692"/>
        <note>ligand shared between neighboring subunits</note>
    </ligand>
</feature>
<evidence type="ECO:0000256" key="1">
    <source>
        <dbReference type="HAMAP-Rule" id="MF_01408"/>
    </source>
</evidence>
<proteinExistence type="inferred from homology"/>
<name>A0A398CUB0_9BACT</name>
<keyword evidence="1" id="KW-0285">Flavoprotein</keyword>
<dbReference type="EMBL" id="QXIS01000019">
    <property type="protein sequence ID" value="RIE06242.1"/>
    <property type="molecule type" value="Genomic_DNA"/>
</dbReference>
<dbReference type="PANTHER" id="PTHR34934:SF1">
    <property type="entry name" value="FLAVIN-DEPENDENT THYMIDYLATE SYNTHASE"/>
    <property type="match status" value="1"/>
</dbReference>
<dbReference type="Gene3D" id="3.30.1360.170">
    <property type="match status" value="1"/>
</dbReference>
<keyword evidence="1" id="KW-0274">FAD</keyword>
<dbReference type="InterPro" id="IPR003669">
    <property type="entry name" value="Thymidylate_synthase_ThyX"/>
</dbReference>
<dbReference type="GO" id="GO:0004799">
    <property type="term" value="F:thymidylate synthase activity"/>
    <property type="evidence" value="ECO:0007669"/>
    <property type="project" value="TreeGrafter"/>
</dbReference>
<dbReference type="PROSITE" id="PS51331">
    <property type="entry name" value="THYX"/>
    <property type="match status" value="1"/>
</dbReference>
<dbReference type="RefSeq" id="WP_119088942.1">
    <property type="nucleotide sequence ID" value="NZ_QXIS01000019.1"/>
</dbReference>
<keyword evidence="1" id="KW-0521">NADP</keyword>
<reference evidence="2 3" key="1">
    <citation type="submission" date="2018-09" db="EMBL/GenBank/DDBJ databases">
        <title>Discovery and Ecogenomic Context for Candidatus Cryosericales, a Global Caldiserica Order Active in Thawing Permafrost.</title>
        <authorList>
            <person name="Martinez M.A."/>
            <person name="Woodcroft B.J."/>
            <person name="Ignacio Espinoza J.C."/>
            <person name="Zayed A."/>
            <person name="Singleton C.M."/>
            <person name="Boyd J."/>
            <person name="Li Y.-F."/>
            <person name="Purvine S."/>
            <person name="Maughan H."/>
            <person name="Hodgkins S.B."/>
            <person name="Anderson D."/>
            <person name="Sederholm M."/>
            <person name="Temperton B."/>
            <person name="Saleska S.R."/>
            <person name="Tyson G.W."/>
            <person name="Rich V.I."/>
        </authorList>
    </citation>
    <scope>NUCLEOTIDE SEQUENCE [LARGE SCALE GENOMIC DNA]</scope>
    <source>
        <strain evidence="2 3">SMC7</strain>
    </source>
</reference>
<comment type="cofactor">
    <cofactor evidence="1">
        <name>FAD</name>
        <dbReference type="ChEBI" id="CHEBI:57692"/>
    </cofactor>
    <text evidence="1">Binds 4 FAD per tetramer. Each FAD binding site is formed by three monomers.</text>
</comment>
<comment type="pathway">
    <text evidence="1">Pyrimidine metabolism; dTTP biosynthesis.</text>
</comment>
<keyword evidence="1 2" id="KW-0489">Methyltransferase</keyword>
<accession>A0A398CUB0</accession>
<dbReference type="CDD" id="cd20175">
    <property type="entry name" value="ThyX"/>
    <property type="match status" value="1"/>
</dbReference>
<keyword evidence="1 2" id="KW-0808">Transferase</keyword>
<feature type="binding site" evidence="1">
    <location>
        <position position="147"/>
    </location>
    <ligand>
        <name>FAD</name>
        <dbReference type="ChEBI" id="CHEBI:57692"/>
        <note>ligand shared between neighboring subunits</note>
    </ligand>
</feature>
<dbReference type="GO" id="GO:0006235">
    <property type="term" value="P:dTTP biosynthetic process"/>
    <property type="evidence" value="ECO:0007669"/>
    <property type="project" value="UniProtKB-UniRule"/>
</dbReference>
<comment type="caution">
    <text evidence="2">The sequence shown here is derived from an EMBL/GenBank/DDBJ whole genome shotgun (WGS) entry which is preliminary data.</text>
</comment>
<feature type="active site" description="Involved in ionization of N3 of dUMP, leading to its activation" evidence="1">
    <location>
        <position position="152"/>
    </location>
</feature>
<feature type="binding site" evidence="1">
    <location>
        <position position="152"/>
    </location>
    <ligand>
        <name>dUMP</name>
        <dbReference type="ChEBI" id="CHEBI:246422"/>
        <note>ligand shared between dimeric partners</note>
    </ligand>
</feature>
<gene>
    <name evidence="1 2" type="primary">thyX</name>
    <name evidence="2" type="ORF">SMC7_03265</name>
</gene>
<dbReference type="InterPro" id="IPR036098">
    <property type="entry name" value="Thymidylate_synthase_ThyX_sf"/>
</dbReference>
<keyword evidence="3" id="KW-1185">Reference proteome</keyword>
<feature type="binding site" evidence="1">
    <location>
        <begin position="69"/>
        <end position="72"/>
    </location>
    <ligand>
        <name>dUMP</name>
        <dbReference type="ChEBI" id="CHEBI:246422"/>
        <note>ligand shared between dimeric partners</note>
    </ligand>
</feature>
<feature type="binding site" description="in other chain" evidence="1">
    <location>
        <position position="125"/>
    </location>
    <ligand>
        <name>dUMP</name>
        <dbReference type="ChEBI" id="CHEBI:246422"/>
        <note>ligand shared between dimeric partners</note>
    </ligand>
</feature>
<dbReference type="Proteomes" id="UP000266328">
    <property type="component" value="Unassembled WGS sequence"/>
</dbReference>
<dbReference type="UniPathway" id="UPA00575"/>
<dbReference type="SUPFAM" id="SSF69796">
    <property type="entry name" value="Thymidylate synthase-complementing protein Thy1"/>
    <property type="match status" value="1"/>
</dbReference>
<dbReference type="EC" id="2.1.1.148" evidence="1"/>
<feature type="binding site" description="in other chain" evidence="1">
    <location>
        <begin position="80"/>
        <end position="84"/>
    </location>
    <ligand>
        <name>dUMP</name>
        <dbReference type="ChEBI" id="CHEBI:246422"/>
        <note>ligand shared between dimeric partners</note>
    </ligand>
</feature>
<feature type="binding site" evidence="1">
    <location>
        <begin position="141"/>
        <end position="143"/>
    </location>
    <ligand>
        <name>FAD</name>
        <dbReference type="ChEBI" id="CHEBI:57692"/>
        <note>ligand shared between neighboring subunits</note>
    </ligand>
</feature>
<comment type="function">
    <text evidence="1">Catalyzes the reductive methylation of 2'-deoxyuridine-5'-monophosphate (dUMP) to 2'-deoxythymidine-5'-monophosphate (dTMP) while utilizing 5,10-methylenetetrahydrofolate (mTHF) as the methyl donor, and NADPH and FADH(2) as the reductant.</text>
</comment>
<comment type="catalytic activity">
    <reaction evidence="1">
        <text>dUMP + (6R)-5,10-methylene-5,6,7,8-tetrahydrofolate + NADPH + H(+) = dTMP + (6S)-5,6,7,8-tetrahydrofolate + NADP(+)</text>
        <dbReference type="Rhea" id="RHEA:29043"/>
        <dbReference type="ChEBI" id="CHEBI:15378"/>
        <dbReference type="ChEBI" id="CHEBI:15636"/>
        <dbReference type="ChEBI" id="CHEBI:57453"/>
        <dbReference type="ChEBI" id="CHEBI:57783"/>
        <dbReference type="ChEBI" id="CHEBI:58349"/>
        <dbReference type="ChEBI" id="CHEBI:63528"/>
        <dbReference type="ChEBI" id="CHEBI:246422"/>
        <dbReference type="EC" id="2.1.1.148"/>
    </reaction>
</comment>
<dbReference type="GO" id="GO:0006231">
    <property type="term" value="P:dTMP biosynthetic process"/>
    <property type="evidence" value="ECO:0007669"/>
    <property type="project" value="UniProtKB-UniRule"/>
</dbReference>
<comment type="similarity">
    <text evidence="1">Belongs to the thymidylate synthase ThyX family.</text>
</comment>
<dbReference type="HAMAP" id="MF_01408">
    <property type="entry name" value="ThyX"/>
    <property type="match status" value="1"/>
</dbReference>
<feature type="binding site" evidence="1">
    <location>
        <begin position="72"/>
        <end position="74"/>
    </location>
    <ligand>
        <name>FAD</name>
        <dbReference type="ChEBI" id="CHEBI:57692"/>
        <note>ligand shared between neighboring subunits</note>
    </ligand>
</feature>
<dbReference type="Pfam" id="PF02511">
    <property type="entry name" value="Thy1"/>
    <property type="match status" value="1"/>
</dbReference>
<dbReference type="GO" id="GO:0032259">
    <property type="term" value="P:methylation"/>
    <property type="evidence" value="ECO:0007669"/>
    <property type="project" value="UniProtKB-KW"/>
</dbReference>
<protein>
    <recommendedName>
        <fullName evidence="1">Flavin-dependent thymidylate synthase</fullName>
        <shortName evidence="1">FDTS</shortName>
        <ecNumber evidence="1">2.1.1.148</ecNumber>
    </recommendedName>
    <alternativeName>
        <fullName evidence="1">FAD-dependent thymidylate synthase</fullName>
    </alternativeName>
    <alternativeName>
        <fullName evidence="1">Thymidylate synthase ThyX</fullName>
        <shortName evidence="1">TS</shortName>
        <shortName evidence="1">TSase</shortName>
    </alternativeName>
</protein>
<sequence length="212" mass="23761">MRVELLAHTPDADVLCAYAAHICYSTEPFNADRSAGILRKVCGNGHLSVLEHASFTFLVEGLSRAASHQLVRHRLASYSQQSLRFTKAQPIFVSPPGHDFRHFYELAYVEYERLLADGVHEEDARYVLPQGVASRLVVTMNARELRHFFELRCCLRAQFEIRALAWLMLAKAKAAAPLLFENAGPVCLQGMECPERSFACHLKTKGQGGESE</sequence>
<evidence type="ECO:0000313" key="2">
    <source>
        <dbReference type="EMBL" id="RIE06242.1"/>
    </source>
</evidence>
<comment type="subunit">
    <text evidence="1">Homotetramer.</text>
</comment>
<dbReference type="AlphaFoldDB" id="A0A398CUB0"/>
<dbReference type="PANTHER" id="PTHR34934">
    <property type="entry name" value="FLAVIN-DEPENDENT THYMIDYLATE SYNTHASE"/>
    <property type="match status" value="1"/>
</dbReference>
<dbReference type="GO" id="GO:0050797">
    <property type="term" value="F:thymidylate synthase (FAD) activity"/>
    <property type="evidence" value="ECO:0007669"/>
    <property type="project" value="UniProtKB-UniRule"/>
</dbReference>
<dbReference type="NCBIfam" id="TIGR02170">
    <property type="entry name" value="thyX"/>
    <property type="match status" value="1"/>
</dbReference>
<evidence type="ECO:0000313" key="3">
    <source>
        <dbReference type="Proteomes" id="UP000266328"/>
    </source>
</evidence>
<dbReference type="GO" id="GO:0070402">
    <property type="term" value="F:NADPH binding"/>
    <property type="evidence" value="ECO:0007669"/>
    <property type="project" value="TreeGrafter"/>
</dbReference>
<keyword evidence="1" id="KW-0545">Nucleotide biosynthesis</keyword>
<dbReference type="OrthoDB" id="9780625at2"/>
<dbReference type="GO" id="GO:0050660">
    <property type="term" value="F:flavin adenine dinucleotide binding"/>
    <property type="evidence" value="ECO:0007669"/>
    <property type="project" value="UniProtKB-UniRule"/>
</dbReference>
<organism evidence="2 3">
    <name type="scientific">Candidatus Cryosericum terrychapinii</name>
    <dbReference type="NCBI Taxonomy" id="2290919"/>
    <lineage>
        <taxon>Bacteria</taxon>
        <taxon>Pseudomonadati</taxon>
        <taxon>Caldisericota/Cryosericota group</taxon>
        <taxon>Candidatus Cryosericota</taxon>
        <taxon>Candidatus Cryosericia</taxon>
        <taxon>Candidatus Cryosericales</taxon>
        <taxon>Candidatus Cryosericaceae</taxon>
        <taxon>Candidatus Cryosericum</taxon>
    </lineage>
</organism>